<dbReference type="GO" id="GO:0005524">
    <property type="term" value="F:ATP binding"/>
    <property type="evidence" value="ECO:0007669"/>
    <property type="project" value="UniProtKB-KW"/>
</dbReference>
<feature type="compositionally biased region" description="Polar residues" evidence="6">
    <location>
        <begin position="888"/>
        <end position="899"/>
    </location>
</feature>
<dbReference type="InterPro" id="IPR011009">
    <property type="entry name" value="Kinase-like_dom_sf"/>
</dbReference>
<evidence type="ECO:0000256" key="3">
    <source>
        <dbReference type="ARBA" id="ARBA00022741"/>
    </source>
</evidence>
<evidence type="ECO:0000256" key="4">
    <source>
        <dbReference type="ARBA" id="ARBA00022777"/>
    </source>
</evidence>
<feature type="region of interest" description="Disordered" evidence="6">
    <location>
        <begin position="813"/>
        <end position="838"/>
    </location>
</feature>
<name>A0A8H6M304_9AGAR</name>
<dbReference type="EMBL" id="JACGCI010000051">
    <property type="protein sequence ID" value="KAF6751339.1"/>
    <property type="molecule type" value="Genomic_DNA"/>
</dbReference>
<accession>A0A8H6M304</accession>
<keyword evidence="9" id="KW-1185">Reference proteome</keyword>
<keyword evidence="1" id="KW-0723">Serine/threonine-protein kinase</keyword>
<gene>
    <name evidence="8" type="ORF">DFP72DRAFT_1137900</name>
</gene>
<organism evidence="8 9">
    <name type="scientific">Ephemerocybe angulata</name>
    <dbReference type="NCBI Taxonomy" id="980116"/>
    <lineage>
        <taxon>Eukaryota</taxon>
        <taxon>Fungi</taxon>
        <taxon>Dikarya</taxon>
        <taxon>Basidiomycota</taxon>
        <taxon>Agaricomycotina</taxon>
        <taxon>Agaricomycetes</taxon>
        <taxon>Agaricomycetidae</taxon>
        <taxon>Agaricales</taxon>
        <taxon>Agaricineae</taxon>
        <taxon>Psathyrellaceae</taxon>
        <taxon>Ephemerocybe</taxon>
    </lineage>
</organism>
<keyword evidence="3" id="KW-0547">Nucleotide-binding</keyword>
<feature type="region of interest" description="Disordered" evidence="6">
    <location>
        <begin position="876"/>
        <end position="922"/>
    </location>
</feature>
<evidence type="ECO:0000256" key="5">
    <source>
        <dbReference type="ARBA" id="ARBA00022840"/>
    </source>
</evidence>
<dbReference type="SUPFAM" id="SSF56112">
    <property type="entry name" value="Protein kinase-like (PK-like)"/>
    <property type="match status" value="1"/>
</dbReference>
<dbReference type="Gene3D" id="3.30.200.20">
    <property type="entry name" value="Phosphorylase Kinase, domain 1"/>
    <property type="match status" value="1"/>
</dbReference>
<dbReference type="Gene3D" id="1.10.510.10">
    <property type="entry name" value="Transferase(Phosphotransferase) domain 1"/>
    <property type="match status" value="1"/>
</dbReference>
<feature type="compositionally biased region" description="Gly residues" evidence="6">
    <location>
        <begin position="813"/>
        <end position="822"/>
    </location>
</feature>
<keyword evidence="2" id="KW-0808">Transferase</keyword>
<dbReference type="OrthoDB" id="347657at2759"/>
<dbReference type="AlphaFoldDB" id="A0A8H6M304"/>
<comment type="caution">
    <text evidence="8">The sequence shown here is derived from an EMBL/GenBank/DDBJ whole genome shotgun (WGS) entry which is preliminary data.</text>
</comment>
<feature type="compositionally biased region" description="Low complexity" evidence="6">
    <location>
        <begin position="477"/>
        <end position="495"/>
    </location>
</feature>
<feature type="compositionally biased region" description="Pro residues" evidence="6">
    <location>
        <begin position="44"/>
        <end position="53"/>
    </location>
</feature>
<feature type="compositionally biased region" description="Basic and acidic residues" evidence="6">
    <location>
        <begin position="911"/>
        <end position="922"/>
    </location>
</feature>
<dbReference type="GO" id="GO:0004674">
    <property type="term" value="F:protein serine/threonine kinase activity"/>
    <property type="evidence" value="ECO:0007669"/>
    <property type="project" value="UniProtKB-KW"/>
</dbReference>
<feature type="compositionally biased region" description="Low complexity" evidence="6">
    <location>
        <begin position="33"/>
        <end position="43"/>
    </location>
</feature>
<protein>
    <submittedName>
        <fullName evidence="8">Kinase-like domain-containing protein</fullName>
    </submittedName>
</protein>
<evidence type="ECO:0000313" key="8">
    <source>
        <dbReference type="EMBL" id="KAF6751339.1"/>
    </source>
</evidence>
<dbReference type="Proteomes" id="UP000521943">
    <property type="component" value="Unassembled WGS sequence"/>
</dbReference>
<feature type="compositionally biased region" description="Basic and acidic residues" evidence="6">
    <location>
        <begin position="825"/>
        <end position="837"/>
    </location>
</feature>
<dbReference type="PROSITE" id="PS50011">
    <property type="entry name" value="PROTEIN_KINASE_DOM"/>
    <property type="match status" value="1"/>
</dbReference>
<feature type="compositionally biased region" description="Basic and acidic residues" evidence="6">
    <location>
        <begin position="569"/>
        <end position="581"/>
    </location>
</feature>
<evidence type="ECO:0000256" key="6">
    <source>
        <dbReference type="SAM" id="MobiDB-lite"/>
    </source>
</evidence>
<evidence type="ECO:0000256" key="1">
    <source>
        <dbReference type="ARBA" id="ARBA00022527"/>
    </source>
</evidence>
<keyword evidence="5" id="KW-0067">ATP-binding</keyword>
<feature type="compositionally biased region" description="Polar residues" evidence="6">
    <location>
        <begin position="10"/>
        <end position="23"/>
    </location>
</feature>
<dbReference type="InterPro" id="IPR000719">
    <property type="entry name" value="Prot_kinase_dom"/>
</dbReference>
<feature type="domain" description="Protein kinase" evidence="7">
    <location>
        <begin position="161"/>
        <end position="422"/>
    </location>
</feature>
<proteinExistence type="predicted"/>
<dbReference type="Pfam" id="PF00069">
    <property type="entry name" value="Pkinase"/>
    <property type="match status" value="1"/>
</dbReference>
<evidence type="ECO:0000256" key="2">
    <source>
        <dbReference type="ARBA" id="ARBA00022679"/>
    </source>
</evidence>
<feature type="region of interest" description="Disordered" evidence="6">
    <location>
        <begin position="460"/>
        <end position="590"/>
    </location>
</feature>
<evidence type="ECO:0000313" key="9">
    <source>
        <dbReference type="Proteomes" id="UP000521943"/>
    </source>
</evidence>
<sequence>MASHSFCDFSDSSEGSLPSTATILNGPLPPHLQPLQPTFRGPRSPLPGGPQPPRLDVDWSDSPPLSLSLRFSGIFTEEELEAADTTRRTHESQSVSLDMSYDIQTFPNLKDVVPDFGNDSDITEVLFMTPKLPGTLSTIPEAVEPSPVLTYNTTLSDFDILTIGNTTDSGISTMLCKRRKTGMMYKIRCRRDRYPWTEQDILETLRDLGAPFLPHLRSSFREDGRVHLVLDHLPAGSLRELVDRTGALTSQRIMFYASEIIVGLANLHSIGIMHRNLNPDDVMFDLSGHIVISNFEFADFVASSGQNSTSFGFISGDFMNNQPKTKCYQAPEILLGWAHDSVVDCWGFGMVLYYMYFGKHPFKIGVGPEGEEDLKARVIEGTLSPDSLRLIHPQTRELILKCIERNPRVRLTLDDIKRHGFFTNVSWTKVADRMVEGEPNLSLPYSNSLTVPPLVPPFPGSYQIQTTREAAPPNRYSSVTSSSSSQPQQHASPPSEVQPLRIEKKSSKSPLLPSRTSNAGTPAEPIITEGTAHGVSSPKNRTFRALPRSTEARHQAQGPSLSAAASRESVTERQHQLDSPRARGGLGGGPPGVEIWDILDQEEQERAMSLCSSTTENVGKRGTLFSFFKGKVGGKPRGSGSNIANTNNNNNNNRASFVYPKNLFMNLSTVSFGRKKSKASLSISSLASCKSPDPIPPVPRIPSHYGGIQIASSTRVDSVIDELPSGLEHIGSGIGFKYNLHEPARSASKLSLCSGTPRGCYNAFVSARASAVVPLSKQYQMHEMAGAAGSGLGLGSEYGVGYVSGDAGRGLGVSAGQQGSGESGAKVEKEQKRHASETYHIGNSATWIVPCVDGGAPGVPRSPAVQAYLGGHAATSPASPVSLASSPQTVSSPASQPYTPTAVACDSEGDDLSHGADDGKDYGMRCSVGTLESRMEPDLTLRLVSQAHAY</sequence>
<evidence type="ECO:0000259" key="7">
    <source>
        <dbReference type="PROSITE" id="PS50011"/>
    </source>
</evidence>
<feature type="region of interest" description="Disordered" evidence="6">
    <location>
        <begin position="1"/>
        <end position="56"/>
    </location>
</feature>
<keyword evidence="4 8" id="KW-0418">Kinase</keyword>
<dbReference type="PANTHER" id="PTHR24351">
    <property type="entry name" value="RIBOSOMAL PROTEIN S6 KINASE"/>
    <property type="match status" value="1"/>
</dbReference>
<dbReference type="SMART" id="SM00220">
    <property type="entry name" value="S_TKc"/>
    <property type="match status" value="1"/>
</dbReference>
<feature type="compositionally biased region" description="Low complexity" evidence="6">
    <location>
        <begin position="876"/>
        <end position="887"/>
    </location>
</feature>
<reference evidence="8 9" key="1">
    <citation type="submission" date="2020-07" db="EMBL/GenBank/DDBJ databases">
        <title>Comparative genomics of pyrophilous fungi reveals a link between fire events and developmental genes.</title>
        <authorList>
            <consortium name="DOE Joint Genome Institute"/>
            <person name="Steindorff A.S."/>
            <person name="Carver A."/>
            <person name="Calhoun S."/>
            <person name="Stillman K."/>
            <person name="Liu H."/>
            <person name="Lipzen A."/>
            <person name="Pangilinan J."/>
            <person name="Labutti K."/>
            <person name="Bruns T.D."/>
            <person name="Grigoriev I.V."/>
        </authorList>
    </citation>
    <scope>NUCLEOTIDE SEQUENCE [LARGE SCALE GENOMIC DNA]</scope>
    <source>
        <strain evidence="8 9">CBS 144469</strain>
    </source>
</reference>